<dbReference type="SUPFAM" id="SSF57783">
    <property type="entry name" value="Zinc beta-ribbon"/>
    <property type="match status" value="1"/>
</dbReference>
<evidence type="ECO:0000259" key="14">
    <source>
        <dbReference type="PROSITE" id="PS50880"/>
    </source>
</evidence>
<dbReference type="InterPro" id="IPR036977">
    <property type="entry name" value="DNA_primase_Znf_CHC2"/>
</dbReference>
<dbReference type="GO" id="GO:0000428">
    <property type="term" value="C:DNA-directed RNA polymerase complex"/>
    <property type="evidence" value="ECO:0007669"/>
    <property type="project" value="UniProtKB-KW"/>
</dbReference>
<comment type="similarity">
    <text evidence="12 13">Belongs to the DnaG primase family.</text>
</comment>
<organism evidence="15 16">
    <name type="scientific">Candidatus Microsaccharimonas sossegonensis</name>
    <dbReference type="NCBI Taxonomy" id="2506948"/>
    <lineage>
        <taxon>Bacteria</taxon>
        <taxon>Candidatus Saccharimonadota</taxon>
        <taxon>Candidatus Saccharimonadia</taxon>
        <taxon>Candidatus Saccharimonadales</taxon>
        <taxon>Candidatus Saccharimonadaceae</taxon>
        <taxon>Candidatus Microsaccharimonas</taxon>
    </lineage>
</organism>
<comment type="caution">
    <text evidence="15">The sequence shown here is derived from an EMBL/GenBank/DDBJ whole genome shotgun (WGS) entry which is preliminary data.</text>
</comment>
<accession>A0A4Q0AGY8</accession>
<dbReference type="GO" id="GO:0005737">
    <property type="term" value="C:cytoplasm"/>
    <property type="evidence" value="ECO:0007669"/>
    <property type="project" value="TreeGrafter"/>
</dbReference>
<feature type="domain" description="Toprim" evidence="14">
    <location>
        <begin position="252"/>
        <end position="333"/>
    </location>
</feature>
<keyword evidence="1 12" id="KW-0240">DNA-directed RNA polymerase</keyword>
<comment type="catalytic activity">
    <reaction evidence="12">
        <text>ssDNA + n NTP = ssDNA/pppN(pN)n-1 hybrid + (n-1) diphosphate.</text>
        <dbReference type="EC" id="2.7.7.101"/>
    </reaction>
</comment>
<evidence type="ECO:0000256" key="12">
    <source>
        <dbReference type="HAMAP-Rule" id="MF_00974"/>
    </source>
</evidence>
<dbReference type="HAMAP" id="MF_00974">
    <property type="entry name" value="DNA_primase_DnaG"/>
    <property type="match status" value="1"/>
</dbReference>
<keyword evidence="2 12" id="KW-0639">Primosome</keyword>
<dbReference type="PIRSF" id="PIRSF002811">
    <property type="entry name" value="DnaG"/>
    <property type="match status" value="1"/>
</dbReference>
<evidence type="ECO:0000256" key="2">
    <source>
        <dbReference type="ARBA" id="ARBA00022515"/>
    </source>
</evidence>
<dbReference type="InterPro" id="IPR030846">
    <property type="entry name" value="DnaG_bac"/>
</dbReference>
<dbReference type="AlphaFoldDB" id="A0A4Q0AGY8"/>
<keyword evidence="9" id="KW-0460">Magnesium</keyword>
<keyword evidence="8 13" id="KW-0862">Zinc</keyword>
<comment type="cofactor">
    <cofactor evidence="13">
        <name>Zn(2+)</name>
        <dbReference type="ChEBI" id="CHEBI:29105"/>
    </cofactor>
    <text evidence="13">Binds 1 zinc ion per monomer.</text>
</comment>
<protein>
    <recommendedName>
        <fullName evidence="12 13">DNA primase</fullName>
        <ecNumber evidence="12">2.7.7.101</ecNumber>
    </recommendedName>
</protein>
<dbReference type="PROSITE" id="PS50880">
    <property type="entry name" value="TOPRIM"/>
    <property type="match status" value="1"/>
</dbReference>
<dbReference type="GO" id="GO:1990077">
    <property type="term" value="C:primosome complex"/>
    <property type="evidence" value="ECO:0007669"/>
    <property type="project" value="UniProtKB-KW"/>
</dbReference>
<dbReference type="GO" id="GO:0003899">
    <property type="term" value="F:DNA-directed RNA polymerase activity"/>
    <property type="evidence" value="ECO:0007669"/>
    <property type="project" value="UniProtKB-UniRule"/>
</dbReference>
<dbReference type="InterPro" id="IPR050219">
    <property type="entry name" value="DnaG_primase"/>
</dbReference>
<comment type="caution">
    <text evidence="12">Lacks conserved residue(s) required for the propagation of feature annotation.</text>
</comment>
<dbReference type="InterPro" id="IPR034151">
    <property type="entry name" value="TOPRIM_DnaG_bac"/>
</dbReference>
<evidence type="ECO:0000313" key="15">
    <source>
        <dbReference type="EMBL" id="RWZ78422.1"/>
    </source>
</evidence>
<evidence type="ECO:0000256" key="5">
    <source>
        <dbReference type="ARBA" id="ARBA00022705"/>
    </source>
</evidence>
<dbReference type="GO" id="GO:0003677">
    <property type="term" value="F:DNA binding"/>
    <property type="evidence" value="ECO:0007669"/>
    <property type="project" value="UniProtKB-KW"/>
</dbReference>
<dbReference type="SUPFAM" id="SSF56731">
    <property type="entry name" value="DNA primase core"/>
    <property type="match status" value="1"/>
</dbReference>
<dbReference type="GO" id="GO:0008270">
    <property type="term" value="F:zinc ion binding"/>
    <property type="evidence" value="ECO:0007669"/>
    <property type="project" value="UniProtKB-KW"/>
</dbReference>
<keyword evidence="10 12" id="KW-0238">DNA-binding</keyword>
<dbReference type="Pfam" id="PF08275">
    <property type="entry name" value="DNAG_N"/>
    <property type="match status" value="1"/>
</dbReference>
<reference evidence="15" key="1">
    <citation type="submission" date="2019-01" db="EMBL/GenBank/DDBJ databases">
        <title>Genomic signatures and co-occurrence patterns of the ultra-small Saccharimodia (Patescibacteria phylum) suggest a symbiotic lifestyle.</title>
        <authorList>
            <person name="Lemos L."/>
            <person name="Medeiros J."/>
            <person name="Andreote F."/>
            <person name="Fernandes G."/>
            <person name="Varani A."/>
            <person name="Oliveira G."/>
            <person name="Pylro V."/>
        </authorList>
    </citation>
    <scope>NUCLEOTIDE SEQUENCE [LARGE SCALE GENOMIC DNA]</scope>
    <source>
        <strain evidence="15">AMD02</strain>
    </source>
</reference>
<dbReference type="Gene3D" id="3.40.1360.10">
    <property type="match status" value="1"/>
</dbReference>
<dbReference type="Gene3D" id="3.90.980.10">
    <property type="entry name" value="DNA primase, catalytic core, N-terminal domain"/>
    <property type="match status" value="1"/>
</dbReference>
<dbReference type="InterPro" id="IPR002694">
    <property type="entry name" value="Znf_CHC2"/>
</dbReference>
<proteinExistence type="inferred from homology"/>
<evidence type="ECO:0000313" key="16">
    <source>
        <dbReference type="Proteomes" id="UP000289257"/>
    </source>
</evidence>
<evidence type="ECO:0000256" key="13">
    <source>
        <dbReference type="PIRNR" id="PIRNR002811"/>
    </source>
</evidence>
<evidence type="ECO:0000256" key="7">
    <source>
        <dbReference type="ARBA" id="ARBA00022771"/>
    </source>
</evidence>
<keyword evidence="16" id="KW-1185">Reference proteome</keyword>
<dbReference type="EC" id="2.7.7.101" evidence="12"/>
<dbReference type="PANTHER" id="PTHR30313:SF2">
    <property type="entry name" value="DNA PRIMASE"/>
    <property type="match status" value="1"/>
</dbReference>
<gene>
    <name evidence="12" type="primary">dnaG</name>
    <name evidence="15" type="ORF">EOT05_01525</name>
</gene>
<dbReference type="InterPro" id="IPR037068">
    <property type="entry name" value="DNA_primase_core_N_sf"/>
</dbReference>
<comment type="subunit">
    <text evidence="12">Monomer. Interacts with DnaB.</text>
</comment>
<keyword evidence="5 12" id="KW-0235">DNA replication</keyword>
<dbReference type="InterPro" id="IPR013264">
    <property type="entry name" value="DNAG_N"/>
</dbReference>
<keyword evidence="7" id="KW-0863">Zinc-finger</keyword>
<dbReference type="InterPro" id="IPR006171">
    <property type="entry name" value="TOPRIM_dom"/>
</dbReference>
<evidence type="ECO:0000256" key="6">
    <source>
        <dbReference type="ARBA" id="ARBA00022723"/>
    </source>
</evidence>
<dbReference type="Pfam" id="PF01807">
    <property type="entry name" value="Zn_ribbon_DnaG"/>
    <property type="match status" value="1"/>
</dbReference>
<evidence type="ECO:0000256" key="8">
    <source>
        <dbReference type="ARBA" id="ARBA00022833"/>
    </source>
</evidence>
<dbReference type="CDD" id="cd03364">
    <property type="entry name" value="TOPRIM_DnaG_primases"/>
    <property type="match status" value="1"/>
</dbReference>
<dbReference type="EMBL" id="SCKX01000001">
    <property type="protein sequence ID" value="RWZ78422.1"/>
    <property type="molecule type" value="Genomic_DNA"/>
</dbReference>
<sequence>MDMQDMKEEVRSRLNIEDVVGEYVQLKRAGRNFKGLSPFTGERTPSFYVSPEKNIWHDFSSNKGGDVFSFVMEVEGVDFRTALELLARRVGVDLAQYDSAGAQEMAKRKNRLYDILELTTQYYQQSLLKNKHAIEYVFGKRKLSKEIVQSFRIGYAPDSGDALVNFLKMKQFTEKEAQNAGLLNRFGGDLFRGRMMVPLMDGSGRVIGFTARILADEPNAPKYLNTPETLLYNKGRHVFGLSQAKEAIRRVDYAVIVEGNLDVVSSHQVGVSQVVATAGTAMTESHLKALVRLSPNARLAFDGDEAGLAATERAIPIAQSVGVDLTIINLQGGAKDPDELIQKDPALWQKAIDQAEPVVDWIITQHSKREDLTTAVGKRKFTTAALRVIRALQDPVEQEHYLQKVSTYTDSSIDVLKEKLAGTEEPDEKVLKKVAQSVAPIKTDQTNYQENLLAVALIDPAVRELLKDIQPDMLATDEQKVVLEYVKSSTKQLVDVPEDLQNYDTYVKIVLLKADARYGEWSDEDRYFETARLVRQLITEHKKITKNSLTAQLRQAEQDGDDVRAAEIRHQVNELIKEIPRAQK</sequence>
<dbReference type="Proteomes" id="UP000289257">
    <property type="component" value="Unassembled WGS sequence"/>
</dbReference>
<dbReference type="Gene3D" id="3.90.580.10">
    <property type="entry name" value="Zinc finger, CHC2-type domain"/>
    <property type="match status" value="1"/>
</dbReference>
<evidence type="ECO:0000256" key="1">
    <source>
        <dbReference type="ARBA" id="ARBA00022478"/>
    </source>
</evidence>
<keyword evidence="4 12" id="KW-0548">Nucleotidyltransferase</keyword>
<evidence type="ECO:0000256" key="11">
    <source>
        <dbReference type="ARBA" id="ARBA00023163"/>
    </source>
</evidence>
<dbReference type="PANTHER" id="PTHR30313">
    <property type="entry name" value="DNA PRIMASE"/>
    <property type="match status" value="1"/>
</dbReference>
<evidence type="ECO:0000256" key="4">
    <source>
        <dbReference type="ARBA" id="ARBA00022695"/>
    </source>
</evidence>
<dbReference type="InterPro" id="IPR019475">
    <property type="entry name" value="DNA_primase_DnaB-bd"/>
</dbReference>
<comment type="function">
    <text evidence="12 13">RNA polymerase that catalyzes the synthesis of short RNA molecules used as primers for DNA polymerase during DNA replication.</text>
</comment>
<keyword evidence="6 13" id="KW-0479">Metal-binding</keyword>
<keyword evidence="3 12" id="KW-0808">Transferase</keyword>
<dbReference type="GO" id="GO:0006269">
    <property type="term" value="P:DNA replication, synthesis of primer"/>
    <property type="evidence" value="ECO:0007669"/>
    <property type="project" value="UniProtKB-UniRule"/>
</dbReference>
<dbReference type="Pfam" id="PF13155">
    <property type="entry name" value="Toprim_2"/>
    <property type="match status" value="1"/>
</dbReference>
<dbReference type="FunFam" id="3.90.580.10:FF:000001">
    <property type="entry name" value="DNA primase"/>
    <property type="match status" value="1"/>
</dbReference>
<evidence type="ECO:0000256" key="10">
    <source>
        <dbReference type="ARBA" id="ARBA00023125"/>
    </source>
</evidence>
<dbReference type="SMART" id="SM00400">
    <property type="entry name" value="ZnF_CHCC"/>
    <property type="match status" value="1"/>
</dbReference>
<dbReference type="Pfam" id="PF10410">
    <property type="entry name" value="DnaB_bind"/>
    <property type="match status" value="1"/>
</dbReference>
<name>A0A4Q0AGY8_9BACT</name>
<dbReference type="SMART" id="SM00493">
    <property type="entry name" value="TOPRIM"/>
    <property type="match status" value="1"/>
</dbReference>
<dbReference type="NCBIfam" id="TIGR01391">
    <property type="entry name" value="dnaG"/>
    <property type="match status" value="1"/>
</dbReference>
<keyword evidence="11 12" id="KW-0804">Transcription</keyword>
<evidence type="ECO:0000256" key="9">
    <source>
        <dbReference type="ARBA" id="ARBA00022842"/>
    </source>
</evidence>
<evidence type="ECO:0000256" key="3">
    <source>
        <dbReference type="ARBA" id="ARBA00022679"/>
    </source>
</evidence>
<dbReference type="InterPro" id="IPR006295">
    <property type="entry name" value="DNA_primase_DnaG"/>
</dbReference>